<dbReference type="Proteomes" id="UP000254040">
    <property type="component" value="Unassembled WGS sequence"/>
</dbReference>
<evidence type="ECO:0000256" key="5">
    <source>
        <dbReference type="RuleBase" id="RU000363"/>
    </source>
</evidence>
<dbReference type="EC" id="1.1.1.-" evidence="7"/>
<dbReference type="GO" id="GO:0005737">
    <property type="term" value="C:cytoplasm"/>
    <property type="evidence" value="ECO:0007669"/>
    <property type="project" value="UniProtKB-SubCell"/>
</dbReference>
<dbReference type="InterPro" id="IPR002347">
    <property type="entry name" value="SDR_fam"/>
</dbReference>
<evidence type="ECO:0000256" key="1">
    <source>
        <dbReference type="ARBA" id="ARBA00004496"/>
    </source>
</evidence>
<evidence type="ECO:0000313" key="9">
    <source>
        <dbReference type="Proteomes" id="UP000254040"/>
    </source>
</evidence>
<dbReference type="STRING" id="39962.Lmor_3029"/>
<dbReference type="Pfam" id="PF00106">
    <property type="entry name" value="adh_short"/>
    <property type="match status" value="1"/>
</dbReference>
<dbReference type="Gene3D" id="3.40.50.720">
    <property type="entry name" value="NAD(P)-binding Rossmann-like Domain"/>
    <property type="match status" value="1"/>
</dbReference>
<evidence type="ECO:0000313" key="6">
    <source>
        <dbReference type="EMBL" id="KTD30922.1"/>
    </source>
</evidence>
<dbReference type="SUPFAM" id="SSF51735">
    <property type="entry name" value="NAD(P)-binding Rossmann-fold domains"/>
    <property type="match status" value="1"/>
</dbReference>
<dbReference type="InterPro" id="IPR051721">
    <property type="entry name" value="Biopterin_syn/organic_redct"/>
</dbReference>
<proteinExistence type="inferred from homology"/>
<keyword evidence="3" id="KW-0521">NADP</keyword>
<name>A0A378K2L9_9GAMM</name>
<dbReference type="InterPro" id="IPR036291">
    <property type="entry name" value="NAD(P)-bd_dom_sf"/>
</dbReference>
<gene>
    <name evidence="7" type="primary">yueD_2</name>
    <name evidence="6" type="ORF">Lmor_3029</name>
    <name evidence="7" type="ORF">NCTC12239_02444</name>
</gene>
<dbReference type="GO" id="GO:0006729">
    <property type="term" value="P:tetrahydrobiopterin biosynthetic process"/>
    <property type="evidence" value="ECO:0007669"/>
    <property type="project" value="TreeGrafter"/>
</dbReference>
<evidence type="ECO:0000313" key="7">
    <source>
        <dbReference type="EMBL" id="STX63499.1"/>
    </source>
</evidence>
<dbReference type="EMBL" id="UGOG01000001">
    <property type="protein sequence ID" value="STX63499.1"/>
    <property type="molecule type" value="Genomic_DNA"/>
</dbReference>
<keyword evidence="2" id="KW-0963">Cytoplasm</keyword>
<dbReference type="PRINTS" id="PR00081">
    <property type="entry name" value="GDHRDH"/>
</dbReference>
<reference evidence="6 8" key="1">
    <citation type="submission" date="2015-11" db="EMBL/GenBank/DDBJ databases">
        <title>Genomic analysis of 38 Legionella species identifies large and diverse effector repertoires.</title>
        <authorList>
            <person name="Burstein D."/>
            <person name="Amaro F."/>
            <person name="Zusman T."/>
            <person name="Lifshitz Z."/>
            <person name="Cohen O."/>
            <person name="Gilbert J.A."/>
            <person name="Pupko T."/>
            <person name="Shuman H.A."/>
            <person name="Segal G."/>
        </authorList>
    </citation>
    <scope>NUCLEOTIDE SEQUENCE [LARGE SCALE GENOMIC DNA]</scope>
    <source>
        <strain evidence="6 8">ATCC 43877</strain>
    </source>
</reference>
<dbReference type="GO" id="GO:0004757">
    <property type="term" value="F:sepiapterin reductase (NADP+) activity"/>
    <property type="evidence" value="ECO:0007669"/>
    <property type="project" value="TreeGrafter"/>
</dbReference>
<protein>
    <submittedName>
        <fullName evidence="6 7">Sepiapterin reductase</fullName>
        <ecNumber evidence="7">1.1.1.-</ecNumber>
    </submittedName>
</protein>
<accession>A0A378K2L9</accession>
<dbReference type="PANTHER" id="PTHR44085:SF2">
    <property type="entry name" value="SEPIAPTERIN REDUCTASE"/>
    <property type="match status" value="1"/>
</dbReference>
<keyword evidence="8" id="KW-1185">Reference proteome</keyword>
<dbReference type="Proteomes" id="UP000054985">
    <property type="component" value="Unassembled WGS sequence"/>
</dbReference>
<evidence type="ECO:0000313" key="8">
    <source>
        <dbReference type="Proteomes" id="UP000054985"/>
    </source>
</evidence>
<comment type="similarity">
    <text evidence="5">Belongs to the short-chain dehydrogenases/reductases (SDR) family.</text>
</comment>
<dbReference type="RefSeq" id="WP_172463058.1">
    <property type="nucleotide sequence ID" value="NZ_CAAAJG010000028.1"/>
</dbReference>
<comment type="subcellular location">
    <subcellularLocation>
        <location evidence="1">Cytoplasm</location>
    </subcellularLocation>
</comment>
<dbReference type="PRINTS" id="PR00080">
    <property type="entry name" value="SDRFAMILY"/>
</dbReference>
<evidence type="ECO:0000256" key="4">
    <source>
        <dbReference type="ARBA" id="ARBA00023002"/>
    </source>
</evidence>
<organism evidence="7 9">
    <name type="scientific">Legionella moravica</name>
    <dbReference type="NCBI Taxonomy" id="39962"/>
    <lineage>
        <taxon>Bacteria</taxon>
        <taxon>Pseudomonadati</taxon>
        <taxon>Pseudomonadota</taxon>
        <taxon>Gammaproteobacteria</taxon>
        <taxon>Legionellales</taxon>
        <taxon>Legionellaceae</taxon>
        <taxon>Legionella</taxon>
    </lineage>
</organism>
<dbReference type="PANTHER" id="PTHR44085">
    <property type="entry name" value="SEPIAPTERIN REDUCTASE"/>
    <property type="match status" value="1"/>
</dbReference>
<evidence type="ECO:0000256" key="3">
    <source>
        <dbReference type="ARBA" id="ARBA00022857"/>
    </source>
</evidence>
<evidence type="ECO:0000256" key="2">
    <source>
        <dbReference type="ARBA" id="ARBA00022490"/>
    </source>
</evidence>
<reference evidence="7 9" key="2">
    <citation type="submission" date="2018-06" db="EMBL/GenBank/DDBJ databases">
        <authorList>
            <consortium name="Pathogen Informatics"/>
            <person name="Doyle S."/>
        </authorList>
    </citation>
    <scope>NUCLEOTIDE SEQUENCE [LARGE SCALE GENOMIC DNA]</scope>
    <source>
        <strain evidence="7 9">NCTC12239</strain>
    </source>
</reference>
<sequence length="269" mass="30087">MSGIICAYRRIVNEDRVFIITGGGSGIGKALALNLAERGKSVLIVGRRESLLKETAAASALIKYVCADVSTSEGREIIRVHLNNIPQISALVNNAGTLEPLVPIQDIQLTDWHRTFATNLDAPLFLPQLFIDKLQHGRVLNIGSGAAYFPIKGWTAYCVSKAALSMLTRCCQLETDSISFASVMPGIIDTEMQVIARNGSNMDPEQVHFYQRLKQHNRLISPETVAEFLTWLLLDIDKETYVSKEWDIYESSHHASWLKPPHQVLHWDF</sequence>
<keyword evidence="4 7" id="KW-0560">Oxidoreductase</keyword>
<dbReference type="EMBL" id="LNYN01000042">
    <property type="protein sequence ID" value="KTD30922.1"/>
    <property type="molecule type" value="Genomic_DNA"/>
</dbReference>
<dbReference type="AlphaFoldDB" id="A0A378K2L9"/>